<feature type="domain" description="YcxB-like C-terminal" evidence="2">
    <location>
        <begin position="113"/>
        <end position="173"/>
    </location>
</feature>
<reference evidence="4" key="1">
    <citation type="journal article" date="2019" name="Int. J. Syst. Evol. Microbiol.">
        <title>The Global Catalogue of Microorganisms (GCM) 10K type strain sequencing project: providing services to taxonomists for standard genome sequencing and annotation.</title>
        <authorList>
            <consortium name="The Broad Institute Genomics Platform"/>
            <consortium name="The Broad Institute Genome Sequencing Center for Infectious Disease"/>
            <person name="Wu L."/>
            <person name="Ma J."/>
        </authorList>
    </citation>
    <scope>NUCLEOTIDE SEQUENCE [LARGE SCALE GENOMIC DNA]</scope>
    <source>
        <strain evidence="4">PCU 266</strain>
    </source>
</reference>
<proteinExistence type="predicted"/>
<dbReference type="Pfam" id="PF14317">
    <property type="entry name" value="YcxB"/>
    <property type="match status" value="1"/>
</dbReference>
<keyword evidence="4" id="KW-1185">Reference proteome</keyword>
<evidence type="ECO:0000259" key="2">
    <source>
        <dbReference type="Pfam" id="PF14317"/>
    </source>
</evidence>
<feature type="transmembrane region" description="Helical" evidence="1">
    <location>
        <begin position="42"/>
        <end position="59"/>
    </location>
</feature>
<comment type="caution">
    <text evidence="3">The sequence shown here is derived from an EMBL/GenBank/DDBJ whole genome shotgun (WGS) entry which is preliminary data.</text>
</comment>
<evidence type="ECO:0000313" key="3">
    <source>
        <dbReference type="EMBL" id="MFC5150847.1"/>
    </source>
</evidence>
<keyword evidence="1" id="KW-0472">Membrane</keyword>
<name>A0ABW0ABL5_9ACTN</name>
<dbReference type="EMBL" id="JBHSKP010000002">
    <property type="protein sequence ID" value="MFC5150847.1"/>
    <property type="molecule type" value="Genomic_DNA"/>
</dbReference>
<evidence type="ECO:0000256" key="1">
    <source>
        <dbReference type="SAM" id="Phobius"/>
    </source>
</evidence>
<keyword evidence="1" id="KW-1133">Transmembrane helix</keyword>
<feature type="transmembrane region" description="Helical" evidence="1">
    <location>
        <begin position="71"/>
        <end position="87"/>
    </location>
</feature>
<dbReference type="InterPro" id="IPR025588">
    <property type="entry name" value="YcxB-like_C"/>
</dbReference>
<evidence type="ECO:0000313" key="4">
    <source>
        <dbReference type="Proteomes" id="UP001596160"/>
    </source>
</evidence>
<protein>
    <submittedName>
        <fullName evidence="3">YcxB family protein</fullName>
    </submittedName>
</protein>
<accession>A0ABW0ABL5</accession>
<dbReference type="Proteomes" id="UP001596160">
    <property type="component" value="Unassembled WGS sequence"/>
</dbReference>
<keyword evidence="1" id="KW-0812">Transmembrane</keyword>
<gene>
    <name evidence="3" type="ORF">ACFPRH_03760</name>
</gene>
<sequence length="180" mass="19364">MAGGAAGTRTPVALTYRTTAGDFTAALRVRSRKTPAGRRQRILWPLLALLTFAVGALRLSEAGRPTDPFGLVMLALGVLLAVLHFATPPLTARQLQQVFGTYGELRTVVDHSGMRTGSEDFEQALGWSAMSRYAETPELFVLLMAGKNAAALGVLPKRGLADPADADRLRALLDEHLQRV</sequence>
<organism evidence="3 4">
    <name type="scientific">Streptomyces amakusaensis</name>
    <dbReference type="NCBI Taxonomy" id="67271"/>
    <lineage>
        <taxon>Bacteria</taxon>
        <taxon>Bacillati</taxon>
        <taxon>Actinomycetota</taxon>
        <taxon>Actinomycetes</taxon>
        <taxon>Kitasatosporales</taxon>
        <taxon>Streptomycetaceae</taxon>
        <taxon>Streptomyces</taxon>
    </lineage>
</organism>
<dbReference type="RefSeq" id="WP_344473312.1">
    <property type="nucleotide sequence ID" value="NZ_BAAASB010000003.1"/>
</dbReference>